<sequence>MEYYTPFTKKKKELTLNLAVDLSIICSCYFNLFLCVYFSNVKMELEGKRGSRMTKGQKEHLVTFVENHRLLLQPRLKPSEIRLVKDDWLELSKQLNSLGGSQKSVSQWKETFNDFKTTVRRKARQLHIEAVGTGGGPKTLKNLTPLEERVLALISKTSIIGVDVPEVGILMPEENDETNRDNVPSCSWDHEIEQPKIDQNIEIIEIPSCSWNFDMEKPKNTPKRKSERKRDVSLKNVARSHEQCLTKLEQSNNNLASALLKLVSVKKRSKSAVFSLTF</sequence>
<dbReference type="PANTHER" id="PTHR23098:SF16">
    <property type="entry name" value="REGULATORY PROTEIN ZESTE"/>
    <property type="match status" value="1"/>
</dbReference>
<proteinExistence type="predicted"/>
<dbReference type="PANTHER" id="PTHR23098">
    <property type="entry name" value="AGAP001331-PA-RELATED"/>
    <property type="match status" value="1"/>
</dbReference>
<name>A0ABM5JR02_DIAVI</name>
<dbReference type="Pfam" id="PF13873">
    <property type="entry name" value="Myb_DNA-bind_5"/>
    <property type="match status" value="1"/>
</dbReference>
<dbReference type="RefSeq" id="XP_050500371.1">
    <property type="nucleotide sequence ID" value="XM_050644414.1"/>
</dbReference>
<comment type="subunit">
    <text evidence="1">Self-associates forming complexes of several hundred monomers.</text>
</comment>
<dbReference type="EnsemblMetazoa" id="XM_050644414.1">
    <property type="protein sequence ID" value="XP_050500371.1"/>
    <property type="gene ID" value="LOC126880515"/>
</dbReference>
<dbReference type="GeneID" id="126880515"/>
<keyword evidence="9" id="KW-1185">Reference proteome</keyword>
<evidence type="ECO:0000313" key="8">
    <source>
        <dbReference type="EnsemblMetazoa" id="XP_050500371.1"/>
    </source>
</evidence>
<dbReference type="Proteomes" id="UP001652700">
    <property type="component" value="Unplaced"/>
</dbReference>
<keyword evidence="6" id="KW-0812">Transmembrane</keyword>
<evidence type="ECO:0000259" key="7">
    <source>
        <dbReference type="Pfam" id="PF13873"/>
    </source>
</evidence>
<evidence type="ECO:0000313" key="9">
    <source>
        <dbReference type="Proteomes" id="UP001652700"/>
    </source>
</evidence>
<accession>A0ABM5JR02</accession>
<keyword evidence="3" id="KW-0805">Transcription regulation</keyword>
<keyword evidence="6" id="KW-0472">Membrane</keyword>
<feature type="domain" description="Myb/SANT-like DNA-binding" evidence="7">
    <location>
        <begin position="49"/>
        <end position="123"/>
    </location>
</feature>
<reference evidence="8" key="1">
    <citation type="submission" date="2025-05" db="UniProtKB">
        <authorList>
            <consortium name="EnsemblMetazoa"/>
        </authorList>
    </citation>
    <scope>IDENTIFICATION</scope>
</reference>
<evidence type="ECO:0000256" key="5">
    <source>
        <dbReference type="ARBA" id="ARBA00025466"/>
    </source>
</evidence>
<protein>
    <recommendedName>
        <fullName evidence="2">Regulatory protein zeste</fullName>
    </recommendedName>
</protein>
<evidence type="ECO:0000256" key="4">
    <source>
        <dbReference type="ARBA" id="ARBA00023163"/>
    </source>
</evidence>
<feature type="transmembrane region" description="Helical" evidence="6">
    <location>
        <begin position="20"/>
        <end position="39"/>
    </location>
</feature>
<evidence type="ECO:0000256" key="6">
    <source>
        <dbReference type="SAM" id="Phobius"/>
    </source>
</evidence>
<keyword evidence="4" id="KW-0804">Transcription</keyword>
<keyword evidence="6" id="KW-1133">Transmembrane helix</keyword>
<dbReference type="InterPro" id="IPR028002">
    <property type="entry name" value="Myb_DNA-bind_5"/>
</dbReference>
<evidence type="ECO:0000256" key="2">
    <source>
        <dbReference type="ARBA" id="ARBA00016807"/>
    </source>
</evidence>
<comment type="function">
    <text evidence="5">Involved in transvection phenomena (= synapsis-dependent gene expression), where the synaptic pairing of chromosomes carrying genes with which zeste interacts influences the expression of these genes. Zeste binds to DNA and stimulates transcription from a nearby promoter.</text>
</comment>
<organism evidence="8 9">
    <name type="scientific">Diabrotica virgifera virgifera</name>
    <name type="common">western corn rootworm</name>
    <dbReference type="NCBI Taxonomy" id="50390"/>
    <lineage>
        <taxon>Eukaryota</taxon>
        <taxon>Metazoa</taxon>
        <taxon>Ecdysozoa</taxon>
        <taxon>Arthropoda</taxon>
        <taxon>Hexapoda</taxon>
        <taxon>Insecta</taxon>
        <taxon>Pterygota</taxon>
        <taxon>Neoptera</taxon>
        <taxon>Endopterygota</taxon>
        <taxon>Coleoptera</taxon>
        <taxon>Polyphaga</taxon>
        <taxon>Cucujiformia</taxon>
        <taxon>Chrysomeloidea</taxon>
        <taxon>Chrysomelidae</taxon>
        <taxon>Galerucinae</taxon>
        <taxon>Diabroticina</taxon>
        <taxon>Diabroticites</taxon>
        <taxon>Diabrotica</taxon>
    </lineage>
</organism>
<evidence type="ECO:0000256" key="3">
    <source>
        <dbReference type="ARBA" id="ARBA00023015"/>
    </source>
</evidence>
<evidence type="ECO:0000256" key="1">
    <source>
        <dbReference type="ARBA" id="ARBA00011764"/>
    </source>
</evidence>